<dbReference type="GO" id="GO:0005814">
    <property type="term" value="C:centriole"/>
    <property type="evidence" value="ECO:0007669"/>
    <property type="project" value="UniProtKB-SubCell"/>
</dbReference>
<comment type="subcellular location">
    <subcellularLocation>
        <location evidence="2">Cell projection</location>
        <location evidence="2">Cilium</location>
    </subcellularLocation>
    <subcellularLocation>
        <location evidence="1">Cytoplasm</location>
        <location evidence="1">Cytoskeleton</location>
        <location evidence="1">Microtubule organizing center</location>
        <location evidence="1">Centrosome</location>
        <location evidence="1">Centriole</location>
    </subcellularLocation>
</comment>
<name>A0A9P0CKT9_9CUCU</name>
<accession>A0A9P0CKT9</accession>
<dbReference type="PANTHER" id="PTHR34174:SF1">
    <property type="entry name" value="CENTRIOLAR AND CILIOGENESIS-ASSOCIATED PROTEIN HYLS1"/>
    <property type="match status" value="1"/>
</dbReference>
<feature type="compositionally biased region" description="Polar residues" evidence="8">
    <location>
        <begin position="182"/>
        <end position="191"/>
    </location>
</feature>
<evidence type="ECO:0000256" key="6">
    <source>
        <dbReference type="ARBA" id="ARBA00023212"/>
    </source>
</evidence>
<dbReference type="OrthoDB" id="6343432at2759"/>
<comment type="similarity">
    <text evidence="3">Belongs to the HYLS1 family.</text>
</comment>
<reference evidence="10" key="1">
    <citation type="submission" date="2022-01" db="EMBL/GenBank/DDBJ databases">
        <authorList>
            <person name="King R."/>
        </authorList>
    </citation>
    <scope>NUCLEOTIDE SEQUENCE</scope>
</reference>
<evidence type="ECO:0000259" key="9">
    <source>
        <dbReference type="Pfam" id="PF15311"/>
    </source>
</evidence>
<evidence type="ECO:0000313" key="11">
    <source>
        <dbReference type="Proteomes" id="UP001153636"/>
    </source>
</evidence>
<proteinExistence type="inferred from homology"/>
<dbReference type="Pfam" id="PF15311">
    <property type="entry name" value="HYLS1_C"/>
    <property type="match status" value="1"/>
</dbReference>
<feature type="compositionally biased region" description="Basic and acidic residues" evidence="8">
    <location>
        <begin position="142"/>
        <end position="178"/>
    </location>
</feature>
<feature type="region of interest" description="Disordered" evidence="8">
    <location>
        <begin position="142"/>
        <end position="220"/>
    </location>
</feature>
<dbReference type="EMBL" id="OV651823">
    <property type="protein sequence ID" value="CAH1101325.1"/>
    <property type="molecule type" value="Genomic_DNA"/>
</dbReference>
<dbReference type="Proteomes" id="UP001153636">
    <property type="component" value="Chromosome 11"/>
</dbReference>
<evidence type="ECO:0000256" key="8">
    <source>
        <dbReference type="SAM" id="MobiDB-lite"/>
    </source>
</evidence>
<dbReference type="GO" id="GO:0060271">
    <property type="term" value="P:cilium assembly"/>
    <property type="evidence" value="ECO:0007669"/>
    <property type="project" value="TreeGrafter"/>
</dbReference>
<evidence type="ECO:0000256" key="4">
    <source>
        <dbReference type="ARBA" id="ARBA00022490"/>
    </source>
</evidence>
<sequence>MSVKIDPRDVLSYLNELGYTNISAQQLKEFIIDLKKIIKYEHRRRKHLAQNEYNIFFPTQSADNYSEDYTDRQKSPVRVQKPDIFETLHNLPTEAFKAKIVNKKDKQPIAIHIKQTKKKSPIHEHCIHIDKLDIQPILSSKTSEDDKNLTDSNTKKTESNLGAEKKDENKTDGSKNDLEIGSSRTSGLRPNSKQSQSSSGKSTKMKKPQTQVLRPSTSTKSINKCDPVALYHQYQKQWKTIKFPGQESHLDLRWAIREKLMDGPIVEVKKKASAKKIAFA</sequence>
<evidence type="ECO:0000256" key="3">
    <source>
        <dbReference type="ARBA" id="ARBA00010091"/>
    </source>
</evidence>
<evidence type="ECO:0000256" key="2">
    <source>
        <dbReference type="ARBA" id="ARBA00004138"/>
    </source>
</evidence>
<dbReference type="InterPro" id="IPR027918">
    <property type="entry name" value="HYLS1_C_dom"/>
</dbReference>
<evidence type="ECO:0000256" key="5">
    <source>
        <dbReference type="ARBA" id="ARBA00022794"/>
    </source>
</evidence>
<keyword evidence="6" id="KW-0206">Cytoskeleton</keyword>
<feature type="domain" description="Centriolar and ciliogenesis-associated protein HYLS1 C-terminal" evidence="9">
    <location>
        <begin position="218"/>
        <end position="264"/>
    </location>
</feature>
<evidence type="ECO:0000256" key="7">
    <source>
        <dbReference type="ARBA" id="ARBA00023273"/>
    </source>
</evidence>
<protein>
    <recommendedName>
        <fullName evidence="9">Centriolar and ciliogenesis-associated protein HYLS1 C-terminal domain-containing protein</fullName>
    </recommendedName>
</protein>
<keyword evidence="4" id="KW-0963">Cytoplasm</keyword>
<feature type="compositionally biased region" description="Low complexity" evidence="8">
    <location>
        <begin position="192"/>
        <end position="202"/>
    </location>
</feature>
<keyword evidence="5" id="KW-0970">Cilium biogenesis/degradation</keyword>
<organism evidence="10 11">
    <name type="scientific">Psylliodes chrysocephalus</name>
    <dbReference type="NCBI Taxonomy" id="3402493"/>
    <lineage>
        <taxon>Eukaryota</taxon>
        <taxon>Metazoa</taxon>
        <taxon>Ecdysozoa</taxon>
        <taxon>Arthropoda</taxon>
        <taxon>Hexapoda</taxon>
        <taxon>Insecta</taxon>
        <taxon>Pterygota</taxon>
        <taxon>Neoptera</taxon>
        <taxon>Endopterygota</taxon>
        <taxon>Coleoptera</taxon>
        <taxon>Polyphaga</taxon>
        <taxon>Cucujiformia</taxon>
        <taxon>Chrysomeloidea</taxon>
        <taxon>Chrysomelidae</taxon>
        <taxon>Galerucinae</taxon>
        <taxon>Alticini</taxon>
        <taxon>Psylliodes</taxon>
    </lineage>
</organism>
<feature type="compositionally biased region" description="Polar residues" evidence="8">
    <location>
        <begin position="208"/>
        <end position="220"/>
    </location>
</feature>
<dbReference type="InterPro" id="IPR052319">
    <property type="entry name" value="Centriolar_ciliogenesis_assoc"/>
</dbReference>
<dbReference type="AlphaFoldDB" id="A0A9P0CKT9"/>
<evidence type="ECO:0000313" key="10">
    <source>
        <dbReference type="EMBL" id="CAH1101325.1"/>
    </source>
</evidence>
<keyword evidence="7" id="KW-0966">Cell projection</keyword>
<evidence type="ECO:0000256" key="1">
    <source>
        <dbReference type="ARBA" id="ARBA00004114"/>
    </source>
</evidence>
<gene>
    <name evidence="10" type="ORF">PSYICH_LOCUS2766</name>
</gene>
<keyword evidence="11" id="KW-1185">Reference proteome</keyword>
<dbReference type="GO" id="GO:0097730">
    <property type="term" value="C:non-motile cilium"/>
    <property type="evidence" value="ECO:0007669"/>
    <property type="project" value="TreeGrafter"/>
</dbReference>
<dbReference type="PANTHER" id="PTHR34174">
    <property type="entry name" value="HYDROLETHALUS SYNDROME PROTEIN 1"/>
    <property type="match status" value="1"/>
</dbReference>